<dbReference type="EMBL" id="FQUF01000005">
    <property type="protein sequence ID" value="SHE44896.1"/>
    <property type="molecule type" value="Genomic_DNA"/>
</dbReference>
<keyword evidence="5 6" id="KW-0963">Cytoplasm</keyword>
<dbReference type="Gene3D" id="1.10.10.10">
    <property type="entry name" value="Winged helix-like DNA-binding domain superfamily/Winged helix DNA-binding domain"/>
    <property type="match status" value="4"/>
</dbReference>
<proteinExistence type="inferred from homology"/>
<feature type="domain" description="RecX second three-helical" evidence="8">
    <location>
        <begin position="146"/>
        <end position="187"/>
    </location>
</feature>
<dbReference type="NCBIfam" id="NF010733">
    <property type="entry name" value="PRK14135.1"/>
    <property type="match status" value="1"/>
</dbReference>
<dbReference type="RefSeq" id="WP_084136689.1">
    <property type="nucleotide sequence ID" value="NZ_FQUF01000005.1"/>
</dbReference>
<dbReference type="PANTHER" id="PTHR33602">
    <property type="entry name" value="REGULATORY PROTEIN RECX FAMILY PROTEIN"/>
    <property type="match status" value="1"/>
</dbReference>
<comment type="subcellular location">
    <subcellularLocation>
        <location evidence="2 6">Cytoplasm</location>
    </subcellularLocation>
</comment>
<evidence type="ECO:0000259" key="9">
    <source>
        <dbReference type="Pfam" id="PF21981"/>
    </source>
</evidence>
<dbReference type="PANTHER" id="PTHR33602:SF1">
    <property type="entry name" value="REGULATORY PROTEIN RECX FAMILY PROTEIN"/>
    <property type="match status" value="1"/>
</dbReference>
<gene>
    <name evidence="6" type="primary">recX</name>
    <name evidence="11" type="ORF">SAMN02745249_00463</name>
</gene>
<evidence type="ECO:0000256" key="1">
    <source>
        <dbReference type="ARBA" id="ARBA00003529"/>
    </source>
</evidence>
<comment type="similarity">
    <text evidence="3 6">Belongs to the RecX family.</text>
</comment>
<dbReference type="HAMAP" id="MF_01114">
    <property type="entry name" value="RecX"/>
    <property type="match status" value="1"/>
</dbReference>
<dbReference type="Proteomes" id="UP000184128">
    <property type="component" value="Unassembled WGS sequence"/>
</dbReference>
<reference evidence="11 12" key="1">
    <citation type="submission" date="2016-11" db="EMBL/GenBank/DDBJ databases">
        <authorList>
            <person name="Jaros S."/>
            <person name="Januszkiewicz K."/>
            <person name="Wedrychowicz H."/>
        </authorList>
    </citation>
    <scope>NUCLEOTIDE SEQUENCE [LARGE SCALE GENOMIC DNA]</scope>
    <source>
        <strain evidence="11 12">DSM 15692</strain>
    </source>
</reference>
<comment type="function">
    <text evidence="1 6">Modulates RecA activity.</text>
</comment>
<feature type="domain" description="RecX third three-helical" evidence="9">
    <location>
        <begin position="193"/>
        <end position="240"/>
    </location>
</feature>
<dbReference type="Pfam" id="PF21982">
    <property type="entry name" value="RecX_HTH1"/>
    <property type="match status" value="1"/>
</dbReference>
<evidence type="ECO:0000259" key="8">
    <source>
        <dbReference type="Pfam" id="PF02631"/>
    </source>
</evidence>
<feature type="compositionally biased region" description="Basic and acidic residues" evidence="7">
    <location>
        <begin position="12"/>
        <end position="37"/>
    </location>
</feature>
<dbReference type="InterPro" id="IPR036388">
    <property type="entry name" value="WH-like_DNA-bd_sf"/>
</dbReference>
<evidence type="ECO:0000256" key="6">
    <source>
        <dbReference type="HAMAP-Rule" id="MF_01114"/>
    </source>
</evidence>
<feature type="domain" description="RecX first three-helical" evidence="10">
    <location>
        <begin position="101"/>
        <end position="127"/>
    </location>
</feature>
<dbReference type="OrthoDB" id="5421057at2"/>
<evidence type="ECO:0000313" key="11">
    <source>
        <dbReference type="EMBL" id="SHE44896.1"/>
    </source>
</evidence>
<evidence type="ECO:0000313" key="12">
    <source>
        <dbReference type="Proteomes" id="UP000184128"/>
    </source>
</evidence>
<evidence type="ECO:0000256" key="2">
    <source>
        <dbReference type="ARBA" id="ARBA00004496"/>
    </source>
</evidence>
<name>A0A1M4TKH1_9LACT</name>
<evidence type="ECO:0000256" key="3">
    <source>
        <dbReference type="ARBA" id="ARBA00009695"/>
    </source>
</evidence>
<evidence type="ECO:0000256" key="7">
    <source>
        <dbReference type="SAM" id="MobiDB-lite"/>
    </source>
</evidence>
<evidence type="ECO:0000256" key="4">
    <source>
        <dbReference type="ARBA" id="ARBA00018111"/>
    </source>
</evidence>
<dbReference type="AlphaFoldDB" id="A0A1M4TKH1"/>
<dbReference type="InterPro" id="IPR053924">
    <property type="entry name" value="RecX_HTH_2nd"/>
</dbReference>
<keyword evidence="12" id="KW-1185">Reference proteome</keyword>
<feature type="domain" description="RecX third three-helical" evidence="9">
    <location>
        <begin position="250"/>
        <end position="298"/>
    </location>
</feature>
<dbReference type="STRING" id="1121025.SAMN02745249_00463"/>
<dbReference type="Pfam" id="PF02631">
    <property type="entry name" value="RecX_HTH2"/>
    <property type="match status" value="1"/>
</dbReference>
<dbReference type="InterPro" id="IPR053926">
    <property type="entry name" value="RecX_HTH_1st"/>
</dbReference>
<accession>A0A1M4TKH1</accession>
<feature type="region of interest" description="Disordered" evidence="7">
    <location>
        <begin position="1"/>
        <end position="41"/>
    </location>
</feature>
<evidence type="ECO:0000256" key="5">
    <source>
        <dbReference type="ARBA" id="ARBA00022490"/>
    </source>
</evidence>
<dbReference type="Pfam" id="PF21981">
    <property type="entry name" value="RecX_HTH3"/>
    <property type="match status" value="2"/>
</dbReference>
<feature type="compositionally biased region" description="Low complexity" evidence="7">
    <location>
        <begin position="1"/>
        <end position="11"/>
    </location>
</feature>
<dbReference type="InterPro" id="IPR053925">
    <property type="entry name" value="RecX_HTH_3rd"/>
</dbReference>
<organism evidence="11 12">
    <name type="scientific">Atopostipes suicloacalis DSM 15692</name>
    <dbReference type="NCBI Taxonomy" id="1121025"/>
    <lineage>
        <taxon>Bacteria</taxon>
        <taxon>Bacillati</taxon>
        <taxon>Bacillota</taxon>
        <taxon>Bacilli</taxon>
        <taxon>Lactobacillales</taxon>
        <taxon>Carnobacteriaceae</taxon>
        <taxon>Atopostipes</taxon>
    </lineage>
</organism>
<dbReference type="InterPro" id="IPR003783">
    <property type="entry name" value="Regulatory_RecX"/>
</dbReference>
<protein>
    <recommendedName>
        <fullName evidence="4 6">Regulatory protein RecX</fullName>
    </recommendedName>
</protein>
<sequence length="304" mass="35977">MSNEKNLINLGKENKKKENKQVKKSNEKQSNSKKDVSSKSFRMISKIEPQKRKGRYNVYINDDFAFGIDEEVLIKFELNKGLHVTKELQEKIENEDSYYKAYQKTLNYLSYSLRSEKQIRDYLAKHELYHFSDRMIEQLKSMRLIDDLNFAQSYVRSQANINQKGPRNIEQDLKQKGIKEEFILTALDEYPYEQQLENAISLASKKWGQTSKNSEIESVQKVKAYLLNKGYTFDLVNEAITAIDTEKDNEVEYNALVKQGDKAARRYSRKYEGYELTQRLKGYLYNKGYPTELINRYMDEREME</sequence>
<dbReference type="GO" id="GO:0006282">
    <property type="term" value="P:regulation of DNA repair"/>
    <property type="evidence" value="ECO:0007669"/>
    <property type="project" value="UniProtKB-UniRule"/>
</dbReference>
<evidence type="ECO:0000259" key="10">
    <source>
        <dbReference type="Pfam" id="PF21982"/>
    </source>
</evidence>
<dbReference type="GO" id="GO:0005737">
    <property type="term" value="C:cytoplasm"/>
    <property type="evidence" value="ECO:0007669"/>
    <property type="project" value="UniProtKB-SubCell"/>
</dbReference>